<organism evidence="1 2">
    <name type="scientific">Stieleria marina</name>
    <dbReference type="NCBI Taxonomy" id="1930275"/>
    <lineage>
        <taxon>Bacteria</taxon>
        <taxon>Pseudomonadati</taxon>
        <taxon>Planctomycetota</taxon>
        <taxon>Planctomycetia</taxon>
        <taxon>Pirellulales</taxon>
        <taxon>Pirellulaceae</taxon>
        <taxon>Stieleria</taxon>
    </lineage>
</organism>
<reference evidence="1 2" key="1">
    <citation type="submission" date="2019-02" db="EMBL/GenBank/DDBJ databases">
        <title>Deep-cultivation of Planctomycetes and their phenomic and genomic characterization uncovers novel biology.</title>
        <authorList>
            <person name="Wiegand S."/>
            <person name="Jogler M."/>
            <person name="Boedeker C."/>
            <person name="Pinto D."/>
            <person name="Vollmers J."/>
            <person name="Rivas-Marin E."/>
            <person name="Kohn T."/>
            <person name="Peeters S.H."/>
            <person name="Heuer A."/>
            <person name="Rast P."/>
            <person name="Oberbeckmann S."/>
            <person name="Bunk B."/>
            <person name="Jeske O."/>
            <person name="Meyerdierks A."/>
            <person name="Storesund J.E."/>
            <person name="Kallscheuer N."/>
            <person name="Luecker S."/>
            <person name="Lage O.M."/>
            <person name="Pohl T."/>
            <person name="Merkel B.J."/>
            <person name="Hornburger P."/>
            <person name="Mueller R.-W."/>
            <person name="Bruemmer F."/>
            <person name="Labrenz M."/>
            <person name="Spormann A.M."/>
            <person name="Op den Camp H."/>
            <person name="Overmann J."/>
            <person name="Amann R."/>
            <person name="Jetten M.S.M."/>
            <person name="Mascher T."/>
            <person name="Medema M.H."/>
            <person name="Devos D.P."/>
            <person name="Kaster A.-K."/>
            <person name="Ovreas L."/>
            <person name="Rohde M."/>
            <person name="Galperin M.Y."/>
            <person name="Jogler C."/>
        </authorList>
    </citation>
    <scope>NUCLEOTIDE SEQUENCE [LARGE SCALE GENOMIC DNA]</scope>
    <source>
        <strain evidence="1 2">K23_9</strain>
    </source>
</reference>
<evidence type="ECO:0000313" key="2">
    <source>
        <dbReference type="Proteomes" id="UP000319817"/>
    </source>
</evidence>
<accession>A0A517NZI4</accession>
<dbReference type="Proteomes" id="UP000319817">
    <property type="component" value="Chromosome"/>
</dbReference>
<gene>
    <name evidence="1" type="ORF">K239x_45320</name>
</gene>
<proteinExistence type="predicted"/>
<sequence length="72" mass="7928">MKKTTSQLNDAVLASDAAMDSILATFDFAARLSMDHLCDVVDDSLVQTIAMAKRSTQGTRQAMQRRLPWLGL</sequence>
<keyword evidence="2" id="KW-1185">Reference proteome</keyword>
<protein>
    <submittedName>
        <fullName evidence="1">Uncharacterized protein</fullName>
    </submittedName>
</protein>
<name>A0A517NZI4_9BACT</name>
<dbReference type="EMBL" id="CP036526">
    <property type="protein sequence ID" value="QDT12522.1"/>
    <property type="molecule type" value="Genomic_DNA"/>
</dbReference>
<evidence type="ECO:0000313" key="1">
    <source>
        <dbReference type="EMBL" id="QDT12522.1"/>
    </source>
</evidence>
<dbReference type="AlphaFoldDB" id="A0A517NZI4"/>
<dbReference type="OrthoDB" id="9957329at2"/>
<dbReference type="RefSeq" id="WP_145420409.1">
    <property type="nucleotide sequence ID" value="NZ_CP036526.1"/>
</dbReference>